<feature type="domain" description="ABC transporter" evidence="6">
    <location>
        <begin position="2"/>
        <end position="231"/>
    </location>
</feature>
<evidence type="ECO:0000256" key="4">
    <source>
        <dbReference type="ARBA" id="ARBA00022741"/>
    </source>
</evidence>
<evidence type="ECO:0000256" key="1">
    <source>
        <dbReference type="ARBA" id="ARBA00005417"/>
    </source>
</evidence>
<dbReference type="InterPro" id="IPR003439">
    <property type="entry name" value="ABC_transporter-like_ATP-bd"/>
</dbReference>
<name>A0AAW7XAW9_9GAMM</name>
<evidence type="ECO:0000313" key="7">
    <source>
        <dbReference type="EMBL" id="MDO6424750.1"/>
    </source>
</evidence>
<comment type="caution">
    <text evidence="7">The sequence shown here is derived from an EMBL/GenBank/DDBJ whole genome shotgun (WGS) entry which is preliminary data.</text>
</comment>
<keyword evidence="5 7" id="KW-0067">ATP-binding</keyword>
<proteinExistence type="inferred from homology"/>
<dbReference type="SMART" id="SM00382">
    <property type="entry name" value="AAA"/>
    <property type="match status" value="1"/>
</dbReference>
<accession>A0AAW7XAW9</accession>
<comment type="similarity">
    <text evidence="1">Belongs to the ABC transporter superfamily.</text>
</comment>
<dbReference type="Proteomes" id="UP001169760">
    <property type="component" value="Unassembled WGS sequence"/>
</dbReference>
<evidence type="ECO:0000259" key="6">
    <source>
        <dbReference type="PROSITE" id="PS50893"/>
    </source>
</evidence>
<dbReference type="GO" id="GO:0016887">
    <property type="term" value="F:ATP hydrolysis activity"/>
    <property type="evidence" value="ECO:0007669"/>
    <property type="project" value="InterPro"/>
</dbReference>
<dbReference type="AlphaFoldDB" id="A0AAW7XAW9"/>
<evidence type="ECO:0000256" key="3">
    <source>
        <dbReference type="ARBA" id="ARBA00022458"/>
    </source>
</evidence>
<dbReference type="PANTHER" id="PTHR42711">
    <property type="entry name" value="ABC TRANSPORTER ATP-BINDING PROTEIN"/>
    <property type="match status" value="1"/>
</dbReference>
<dbReference type="RefSeq" id="WP_216064913.1">
    <property type="nucleotide sequence ID" value="NZ_JAHKPP010000036.1"/>
</dbReference>
<protein>
    <submittedName>
        <fullName evidence="7">ABC transporter ATP-binding protein</fullName>
    </submittedName>
</protein>
<keyword evidence="3" id="KW-0536">Nodulation</keyword>
<dbReference type="PROSITE" id="PS50893">
    <property type="entry name" value="ABC_TRANSPORTER_2"/>
    <property type="match status" value="1"/>
</dbReference>
<dbReference type="CDD" id="cd03230">
    <property type="entry name" value="ABC_DR_subfamily_A"/>
    <property type="match status" value="1"/>
</dbReference>
<evidence type="ECO:0000313" key="8">
    <source>
        <dbReference type="Proteomes" id="UP001169760"/>
    </source>
</evidence>
<dbReference type="InterPro" id="IPR050763">
    <property type="entry name" value="ABC_transporter_ATP-binding"/>
</dbReference>
<dbReference type="Pfam" id="PF00005">
    <property type="entry name" value="ABC_tran"/>
    <property type="match status" value="1"/>
</dbReference>
<evidence type="ECO:0000256" key="2">
    <source>
        <dbReference type="ARBA" id="ARBA00022448"/>
    </source>
</evidence>
<keyword evidence="4" id="KW-0547">Nucleotide-binding</keyword>
<sequence length="316" mass="34712">MIEVNSIFKSFRDNQVLHNLSFSVPKGHITGLVGPNGSGKSTTIRILTGFSDADSGEVTVDGRPMSVNAVESKRLVGYAPENAPSYREQTVIEYLQFIARLRGVEKKALPIEVERVITAFSLNKVANQAIGTLSKGYRHRVSLAQCILGDPPVIVLDEPTDGLDPIQKISTRRMILELAESKAVLLTTHLLEEVKMLCDRVVAIRQGRVVYNGKMQDLHEHKSKACAISLTVAGNNESALQQALTGLDGVASLSVSTNINMTHASFTLSGVINADIDYMNAVSLRLQHYALRIVELRRDDSPLEKLFESYSELHES</sequence>
<reference evidence="7" key="1">
    <citation type="submission" date="2023-07" db="EMBL/GenBank/DDBJ databases">
        <title>Genome content predicts the carbon catabolic preferences of heterotrophic bacteria.</title>
        <authorList>
            <person name="Gralka M."/>
        </authorList>
    </citation>
    <scope>NUCLEOTIDE SEQUENCE</scope>
    <source>
        <strain evidence="7">I3M17_2</strain>
    </source>
</reference>
<organism evidence="7 8">
    <name type="scientific">Saccharophagus degradans</name>
    <dbReference type="NCBI Taxonomy" id="86304"/>
    <lineage>
        <taxon>Bacteria</taxon>
        <taxon>Pseudomonadati</taxon>
        <taxon>Pseudomonadota</taxon>
        <taxon>Gammaproteobacteria</taxon>
        <taxon>Cellvibrionales</taxon>
        <taxon>Cellvibrionaceae</taxon>
        <taxon>Saccharophagus</taxon>
    </lineage>
</organism>
<dbReference type="EMBL" id="JAUOPB010000017">
    <property type="protein sequence ID" value="MDO6424750.1"/>
    <property type="molecule type" value="Genomic_DNA"/>
</dbReference>
<evidence type="ECO:0000256" key="5">
    <source>
        <dbReference type="ARBA" id="ARBA00022840"/>
    </source>
</evidence>
<dbReference type="PANTHER" id="PTHR42711:SF5">
    <property type="entry name" value="ABC TRANSPORTER ATP-BINDING PROTEIN NATA"/>
    <property type="match status" value="1"/>
</dbReference>
<dbReference type="GO" id="GO:0005524">
    <property type="term" value="F:ATP binding"/>
    <property type="evidence" value="ECO:0007669"/>
    <property type="project" value="UniProtKB-KW"/>
</dbReference>
<dbReference type="InterPro" id="IPR003593">
    <property type="entry name" value="AAA+_ATPase"/>
</dbReference>
<keyword evidence="2" id="KW-0813">Transport</keyword>
<gene>
    <name evidence="7" type="ORF">Q4521_19830</name>
</gene>